<protein>
    <submittedName>
        <fullName evidence="1">Uncharacterized protein</fullName>
    </submittedName>
</protein>
<reference evidence="1" key="1">
    <citation type="journal article" date="2021" name="Proc. Natl. Acad. Sci. U.S.A.">
        <title>A Catalog of Tens of Thousands of Viruses from Human Metagenomes Reveals Hidden Associations with Chronic Diseases.</title>
        <authorList>
            <person name="Tisza M.J."/>
            <person name="Buck C.B."/>
        </authorList>
    </citation>
    <scope>NUCLEOTIDE SEQUENCE</scope>
    <source>
        <strain evidence="1">CtDXu9</strain>
    </source>
</reference>
<proteinExistence type="predicted"/>
<name>A0A8S5VD25_9CAUD</name>
<sequence length="30" mass="3384">MELLKKGVLLTPKWAKITQKDLSRLTSTLA</sequence>
<evidence type="ECO:0000313" key="1">
    <source>
        <dbReference type="EMBL" id="DAG04674.1"/>
    </source>
</evidence>
<organism evidence="1">
    <name type="scientific">Siphoviridae sp. ctDXu9</name>
    <dbReference type="NCBI Taxonomy" id="2825387"/>
    <lineage>
        <taxon>Viruses</taxon>
        <taxon>Duplodnaviria</taxon>
        <taxon>Heunggongvirae</taxon>
        <taxon>Uroviricota</taxon>
        <taxon>Caudoviricetes</taxon>
    </lineage>
</organism>
<accession>A0A8S5VD25</accession>
<dbReference type="EMBL" id="BK016244">
    <property type="protein sequence ID" value="DAG04674.1"/>
    <property type="molecule type" value="Genomic_DNA"/>
</dbReference>